<evidence type="ECO:0000256" key="1">
    <source>
        <dbReference type="ARBA" id="ARBA00004370"/>
    </source>
</evidence>
<feature type="domain" description="Ig-like" evidence="5">
    <location>
        <begin position="9"/>
        <end position="115"/>
    </location>
</feature>
<dbReference type="GO" id="GO:0001817">
    <property type="term" value="P:regulation of cytokine production"/>
    <property type="evidence" value="ECO:0007669"/>
    <property type="project" value="TreeGrafter"/>
</dbReference>
<dbReference type="SUPFAM" id="SSF48726">
    <property type="entry name" value="Immunoglobulin"/>
    <property type="match status" value="2"/>
</dbReference>
<dbReference type="Proteomes" id="UP001497482">
    <property type="component" value="Chromosome 10"/>
</dbReference>
<dbReference type="SMART" id="SM00409">
    <property type="entry name" value="IG"/>
    <property type="match status" value="2"/>
</dbReference>
<comment type="subcellular location">
    <subcellularLocation>
        <location evidence="1">Membrane</location>
    </subcellularLocation>
</comment>
<feature type="signal peptide" evidence="4">
    <location>
        <begin position="1"/>
        <end position="24"/>
    </location>
</feature>
<dbReference type="GO" id="GO:0005102">
    <property type="term" value="F:signaling receptor binding"/>
    <property type="evidence" value="ECO:0007669"/>
    <property type="project" value="TreeGrafter"/>
</dbReference>
<dbReference type="InterPro" id="IPR013783">
    <property type="entry name" value="Ig-like_fold"/>
</dbReference>
<dbReference type="PANTHER" id="PTHR24100:SF151">
    <property type="entry name" value="ICOS LIGAND"/>
    <property type="match status" value="1"/>
</dbReference>
<keyword evidence="3" id="KW-0393">Immunoglobulin domain</keyword>
<dbReference type="PANTHER" id="PTHR24100">
    <property type="entry name" value="BUTYROPHILIN"/>
    <property type="match status" value="1"/>
</dbReference>
<dbReference type="GO" id="GO:0050852">
    <property type="term" value="P:T cell receptor signaling pathway"/>
    <property type="evidence" value="ECO:0007669"/>
    <property type="project" value="TreeGrafter"/>
</dbReference>
<evidence type="ECO:0000259" key="5">
    <source>
        <dbReference type="PROSITE" id="PS50835"/>
    </source>
</evidence>
<evidence type="ECO:0000256" key="4">
    <source>
        <dbReference type="SAM" id="SignalP"/>
    </source>
</evidence>
<name>A0AAV2J136_KNICA</name>
<dbReference type="GO" id="GO:0009897">
    <property type="term" value="C:external side of plasma membrane"/>
    <property type="evidence" value="ECO:0007669"/>
    <property type="project" value="TreeGrafter"/>
</dbReference>
<keyword evidence="2" id="KW-0472">Membrane</keyword>
<dbReference type="AlphaFoldDB" id="A0AAV2J136"/>
<organism evidence="6 7">
    <name type="scientific">Knipowitschia caucasica</name>
    <name type="common">Caucasian dwarf goby</name>
    <name type="synonym">Pomatoschistus caucasicus</name>
    <dbReference type="NCBI Taxonomy" id="637954"/>
    <lineage>
        <taxon>Eukaryota</taxon>
        <taxon>Metazoa</taxon>
        <taxon>Chordata</taxon>
        <taxon>Craniata</taxon>
        <taxon>Vertebrata</taxon>
        <taxon>Euteleostomi</taxon>
        <taxon>Actinopterygii</taxon>
        <taxon>Neopterygii</taxon>
        <taxon>Teleostei</taxon>
        <taxon>Neoteleostei</taxon>
        <taxon>Acanthomorphata</taxon>
        <taxon>Gobiaria</taxon>
        <taxon>Gobiiformes</taxon>
        <taxon>Gobioidei</taxon>
        <taxon>Gobiidae</taxon>
        <taxon>Gobiinae</taxon>
        <taxon>Knipowitschia</taxon>
    </lineage>
</organism>
<dbReference type="Gene3D" id="2.60.40.10">
    <property type="entry name" value="Immunoglobulins"/>
    <property type="match status" value="2"/>
</dbReference>
<keyword evidence="7" id="KW-1185">Reference proteome</keyword>
<dbReference type="EMBL" id="OZ035832">
    <property type="protein sequence ID" value="CAL1571321.1"/>
    <property type="molecule type" value="Genomic_DNA"/>
</dbReference>
<gene>
    <name evidence="6" type="ORF">KC01_LOCUS3447</name>
</gene>
<keyword evidence="4" id="KW-0732">Signal</keyword>
<dbReference type="InterPro" id="IPR050504">
    <property type="entry name" value="IgSF_BTN/MOG"/>
</dbReference>
<evidence type="ECO:0000313" key="6">
    <source>
        <dbReference type="EMBL" id="CAL1571321.1"/>
    </source>
</evidence>
<dbReference type="InterPro" id="IPR003599">
    <property type="entry name" value="Ig_sub"/>
</dbReference>
<proteinExistence type="predicted"/>
<feature type="chain" id="PRO_5043853159" description="Ig-like domain-containing protein" evidence="4">
    <location>
        <begin position="25"/>
        <end position="286"/>
    </location>
</feature>
<accession>A0AAV2J136</accession>
<evidence type="ECO:0000256" key="2">
    <source>
        <dbReference type="ARBA" id="ARBA00023136"/>
    </source>
</evidence>
<dbReference type="InterPro" id="IPR007110">
    <property type="entry name" value="Ig-like_dom"/>
</dbReference>
<evidence type="ECO:0000256" key="3">
    <source>
        <dbReference type="ARBA" id="ARBA00023319"/>
    </source>
</evidence>
<evidence type="ECO:0000313" key="7">
    <source>
        <dbReference type="Proteomes" id="UP001497482"/>
    </source>
</evidence>
<reference evidence="6 7" key="1">
    <citation type="submission" date="2024-04" db="EMBL/GenBank/DDBJ databases">
        <authorList>
            <person name="Waldvogel A.-M."/>
            <person name="Schoenle A."/>
        </authorList>
    </citation>
    <scope>NUCLEOTIDE SEQUENCE [LARGE SCALE GENOMIC DNA]</scope>
</reference>
<dbReference type="InterPro" id="IPR036179">
    <property type="entry name" value="Ig-like_dom_sf"/>
</dbReference>
<dbReference type="InterPro" id="IPR013106">
    <property type="entry name" value="Ig_V-set"/>
</dbReference>
<dbReference type="Pfam" id="PF07686">
    <property type="entry name" value="V-set"/>
    <property type="match status" value="2"/>
</dbReference>
<protein>
    <recommendedName>
        <fullName evidence="5">Ig-like domain-containing protein</fullName>
    </recommendedName>
</protein>
<dbReference type="PROSITE" id="PS50835">
    <property type="entry name" value="IG_LIKE"/>
    <property type="match status" value="1"/>
</dbReference>
<sequence>MAPGSQAGPPVILLLLFFLLHASALEPMEVRVGVAVVLPCSAPLQMDLENLVLEWTREDLRDTYMFFFRDGRPYLQYQDPLFKDRVELQDPDMKNGNLSIVLHDAAILDSGRYECHTFSLSQARKKRSVYNSEPIRTFDLKVLSADVEKIPVMPGEDVVLKMGSLDFPVTSFVWKRADDPEHYVFMYGRDHPHPHHQHPLYQDRIHFENQTQGPVHDMSVVLRRVQPSDSGTYHCIILQSLRRLKRDLHVSEPQKVIVLEVASGVHTFESRVGIVLFLSAALLTLG</sequence>